<keyword evidence="2" id="KW-1133">Transmembrane helix</keyword>
<reference evidence="4" key="2">
    <citation type="submission" date="2023-01" db="EMBL/GenBank/DDBJ databases">
        <title>Gilvimarinus xylanilyticus HB14 isolated from Caulerpa lentillifera aquaculture base in Hainan, China.</title>
        <authorList>
            <person name="Zhang Y.-J."/>
        </authorList>
    </citation>
    <scope>NUCLEOTIDE SEQUENCE</scope>
    <source>
        <strain evidence="4">HB14</strain>
    </source>
</reference>
<comment type="caution">
    <text evidence="4">The sequence shown here is derived from an EMBL/GenBank/DDBJ whole genome shotgun (WGS) entry which is preliminary data.</text>
</comment>
<dbReference type="Proteomes" id="UP001139319">
    <property type="component" value="Unassembled WGS sequence"/>
</dbReference>
<sequence>MNNPWLWLVLGALIIAVLGGVAVYYVLQLRALRQRQAQQLQALEAEQVAQRKRINKSIEILSTALESDELSLTEASIRLSVLLDSLEVEESVREEFSAFYQLREATSHIPILKAWKELTPRQQLQFDKERLQHEATYGEFVRDAAKRIKGRQF</sequence>
<protein>
    <submittedName>
        <fullName evidence="4">DUF2489 domain-containing protein</fullName>
    </submittedName>
</protein>
<feature type="domain" description="DUF2489" evidence="3">
    <location>
        <begin position="20"/>
        <end position="148"/>
    </location>
</feature>
<accession>A0A9X2KT43</accession>
<dbReference type="RefSeq" id="WP_253966672.1">
    <property type="nucleotide sequence ID" value="NZ_JAMFTH010000001.1"/>
</dbReference>
<proteinExistence type="predicted"/>
<evidence type="ECO:0000259" key="3">
    <source>
        <dbReference type="Pfam" id="PF10675"/>
    </source>
</evidence>
<gene>
    <name evidence="4" type="ORF">M6D89_03660</name>
</gene>
<feature type="transmembrane region" description="Helical" evidence="2">
    <location>
        <begin position="6"/>
        <end position="27"/>
    </location>
</feature>
<evidence type="ECO:0000256" key="1">
    <source>
        <dbReference type="SAM" id="Coils"/>
    </source>
</evidence>
<keyword evidence="1" id="KW-0175">Coiled coil</keyword>
<dbReference type="EMBL" id="JAMFTH010000001">
    <property type="protein sequence ID" value="MCP8898393.1"/>
    <property type="molecule type" value="Genomic_DNA"/>
</dbReference>
<keyword evidence="5" id="KW-1185">Reference proteome</keyword>
<reference evidence="4" key="1">
    <citation type="submission" date="2022-05" db="EMBL/GenBank/DDBJ databases">
        <authorList>
            <person name="Sun H.-N."/>
        </authorList>
    </citation>
    <scope>NUCLEOTIDE SEQUENCE</scope>
    <source>
        <strain evidence="4">HB14</strain>
    </source>
</reference>
<keyword evidence="2" id="KW-0812">Transmembrane</keyword>
<dbReference type="Pfam" id="PF10675">
    <property type="entry name" value="DUF2489"/>
    <property type="match status" value="1"/>
</dbReference>
<name>A0A9X2KT43_9GAMM</name>
<keyword evidence="2" id="KW-0472">Membrane</keyword>
<dbReference type="AlphaFoldDB" id="A0A9X2KT43"/>
<organism evidence="4 5">
    <name type="scientific">Gilvimarinus xylanilyticus</name>
    <dbReference type="NCBI Taxonomy" id="2944139"/>
    <lineage>
        <taxon>Bacteria</taxon>
        <taxon>Pseudomonadati</taxon>
        <taxon>Pseudomonadota</taxon>
        <taxon>Gammaproteobacteria</taxon>
        <taxon>Cellvibrionales</taxon>
        <taxon>Cellvibrionaceae</taxon>
        <taxon>Gilvimarinus</taxon>
    </lineage>
</organism>
<dbReference type="InterPro" id="IPR019617">
    <property type="entry name" value="DUF2489"/>
</dbReference>
<feature type="coiled-coil region" evidence="1">
    <location>
        <begin position="26"/>
        <end position="53"/>
    </location>
</feature>
<evidence type="ECO:0000313" key="5">
    <source>
        <dbReference type="Proteomes" id="UP001139319"/>
    </source>
</evidence>
<evidence type="ECO:0000313" key="4">
    <source>
        <dbReference type="EMBL" id="MCP8898393.1"/>
    </source>
</evidence>
<evidence type="ECO:0000256" key="2">
    <source>
        <dbReference type="SAM" id="Phobius"/>
    </source>
</evidence>